<comment type="caution">
    <text evidence="4">The sequence shown here is derived from an EMBL/GenBank/DDBJ whole genome shotgun (WGS) entry which is preliminary data.</text>
</comment>
<dbReference type="InterPro" id="IPR010981">
    <property type="entry name" value="SinR/SinI_dimer_dom"/>
</dbReference>
<dbReference type="InterPro" id="IPR050807">
    <property type="entry name" value="TransReg_Diox_bact_type"/>
</dbReference>
<dbReference type="InterPro" id="IPR010982">
    <property type="entry name" value="Lambda_DNA-bd_dom_sf"/>
</dbReference>
<dbReference type="PROSITE" id="PS51500">
    <property type="entry name" value="SIN"/>
    <property type="match status" value="1"/>
</dbReference>
<dbReference type="PANTHER" id="PTHR46797">
    <property type="entry name" value="HTH-TYPE TRANSCRIPTIONAL REGULATOR"/>
    <property type="match status" value="1"/>
</dbReference>
<dbReference type="InterPro" id="IPR001387">
    <property type="entry name" value="Cro/C1-type_HTH"/>
</dbReference>
<dbReference type="Gene3D" id="1.10.260.40">
    <property type="entry name" value="lambda repressor-like DNA-binding domains"/>
    <property type="match status" value="1"/>
</dbReference>
<sequence>MIGERIRSLRESKGYSMTELAKHSGVSKSYISNIERNLQQNPSLQILAKIAQPLDTSVEFLLGIESEELAELDEEWIDLLKTAIDSGVTKRDFAEFQKFVKYRKWIENRP</sequence>
<dbReference type="Proteomes" id="UP001500880">
    <property type="component" value="Unassembled WGS sequence"/>
</dbReference>
<dbReference type="SUPFAM" id="SSF47406">
    <property type="entry name" value="SinR repressor dimerisation domain-like"/>
    <property type="match status" value="1"/>
</dbReference>
<dbReference type="Pfam" id="PF01381">
    <property type="entry name" value="HTH_3"/>
    <property type="match status" value="1"/>
</dbReference>
<dbReference type="RefSeq" id="WP_343839093.1">
    <property type="nucleotide sequence ID" value="NZ_BAAADO010000003.1"/>
</dbReference>
<feature type="domain" description="Sin" evidence="3">
    <location>
        <begin position="63"/>
        <end position="101"/>
    </location>
</feature>
<gene>
    <name evidence="4" type="ORF">GCM10008986_13590</name>
</gene>
<accession>A0ABN1B2W2</accession>
<proteinExistence type="predicted"/>
<dbReference type="Pfam" id="PF08671">
    <property type="entry name" value="SinI"/>
    <property type="match status" value="1"/>
</dbReference>
<dbReference type="PROSITE" id="PS50943">
    <property type="entry name" value="HTH_CROC1"/>
    <property type="match status" value="1"/>
</dbReference>
<name>A0ABN1B2W2_9BACI</name>
<evidence type="ECO:0000256" key="1">
    <source>
        <dbReference type="ARBA" id="ARBA00023125"/>
    </source>
</evidence>
<dbReference type="EMBL" id="BAAADO010000003">
    <property type="protein sequence ID" value="GAA0489094.1"/>
    <property type="molecule type" value="Genomic_DNA"/>
</dbReference>
<dbReference type="SMART" id="SM00530">
    <property type="entry name" value="HTH_XRE"/>
    <property type="match status" value="1"/>
</dbReference>
<evidence type="ECO:0000259" key="3">
    <source>
        <dbReference type="PROSITE" id="PS51500"/>
    </source>
</evidence>
<organism evidence="4 5">
    <name type="scientific">Salinibacillus aidingensis</name>
    <dbReference type="NCBI Taxonomy" id="237684"/>
    <lineage>
        <taxon>Bacteria</taxon>
        <taxon>Bacillati</taxon>
        <taxon>Bacillota</taxon>
        <taxon>Bacilli</taxon>
        <taxon>Bacillales</taxon>
        <taxon>Bacillaceae</taxon>
        <taxon>Salinibacillus</taxon>
    </lineage>
</organism>
<dbReference type="InterPro" id="IPR036281">
    <property type="entry name" value="SinR/SinI_dimer_dom_sf"/>
</dbReference>
<evidence type="ECO:0000259" key="2">
    <source>
        <dbReference type="PROSITE" id="PS50943"/>
    </source>
</evidence>
<dbReference type="PANTHER" id="PTHR46797:SF1">
    <property type="entry name" value="METHYLPHOSPHONATE SYNTHASE"/>
    <property type="match status" value="1"/>
</dbReference>
<reference evidence="4 5" key="1">
    <citation type="journal article" date="2019" name="Int. J. Syst. Evol. Microbiol.">
        <title>The Global Catalogue of Microorganisms (GCM) 10K type strain sequencing project: providing services to taxonomists for standard genome sequencing and annotation.</title>
        <authorList>
            <consortium name="The Broad Institute Genomics Platform"/>
            <consortium name="The Broad Institute Genome Sequencing Center for Infectious Disease"/>
            <person name="Wu L."/>
            <person name="Ma J."/>
        </authorList>
    </citation>
    <scope>NUCLEOTIDE SEQUENCE [LARGE SCALE GENOMIC DNA]</scope>
    <source>
        <strain evidence="4 5">JCM 12389</strain>
    </source>
</reference>
<dbReference type="SUPFAM" id="SSF47413">
    <property type="entry name" value="lambda repressor-like DNA-binding domains"/>
    <property type="match status" value="1"/>
</dbReference>
<keyword evidence="1" id="KW-0238">DNA-binding</keyword>
<dbReference type="CDD" id="cd00093">
    <property type="entry name" value="HTH_XRE"/>
    <property type="match status" value="1"/>
</dbReference>
<evidence type="ECO:0000313" key="4">
    <source>
        <dbReference type="EMBL" id="GAA0489094.1"/>
    </source>
</evidence>
<evidence type="ECO:0000313" key="5">
    <source>
        <dbReference type="Proteomes" id="UP001500880"/>
    </source>
</evidence>
<feature type="domain" description="HTH cro/C1-type" evidence="2">
    <location>
        <begin position="6"/>
        <end position="61"/>
    </location>
</feature>
<protein>
    <submittedName>
        <fullName evidence="4">Helix-turn-helix domain-containing protein</fullName>
    </submittedName>
</protein>
<keyword evidence="5" id="KW-1185">Reference proteome</keyword>